<evidence type="ECO:0000256" key="1">
    <source>
        <dbReference type="ARBA" id="ARBA00006817"/>
    </source>
</evidence>
<dbReference type="SUPFAM" id="SSF55961">
    <property type="entry name" value="Bet v1-like"/>
    <property type="match status" value="1"/>
</dbReference>
<evidence type="ECO:0000313" key="4">
    <source>
        <dbReference type="Proteomes" id="UP000321196"/>
    </source>
</evidence>
<dbReference type="InterPro" id="IPR023393">
    <property type="entry name" value="START-like_dom_sf"/>
</dbReference>
<reference evidence="3 4" key="1">
    <citation type="submission" date="2019-08" db="EMBL/GenBank/DDBJ databases">
        <authorList>
            <person name="Dong K."/>
        </authorList>
    </citation>
    <scope>NUCLEOTIDE SEQUENCE [LARGE SCALE GENOMIC DNA]</scope>
    <source>
        <strain evidence="3 4">M4-8</strain>
    </source>
</reference>
<organism evidence="3 4">
    <name type="scientific">Microbacterium mitrae</name>
    <dbReference type="NCBI Taxonomy" id="664640"/>
    <lineage>
        <taxon>Bacteria</taxon>
        <taxon>Bacillati</taxon>
        <taxon>Actinomycetota</taxon>
        <taxon>Actinomycetes</taxon>
        <taxon>Micrococcales</taxon>
        <taxon>Microbacteriaceae</taxon>
        <taxon>Microbacterium</taxon>
    </lineage>
</organism>
<dbReference type="CDD" id="cd07814">
    <property type="entry name" value="SRPBCC_CalC_Aha1-like"/>
    <property type="match status" value="1"/>
</dbReference>
<feature type="domain" description="Activator of Hsp90 ATPase homologue 1/2-like C-terminal" evidence="2">
    <location>
        <begin position="12"/>
        <end position="135"/>
    </location>
</feature>
<name>A0A5C8HLZ3_9MICO</name>
<dbReference type="EMBL" id="VRSW01000006">
    <property type="protein sequence ID" value="TXK02763.1"/>
    <property type="molecule type" value="Genomic_DNA"/>
</dbReference>
<comment type="similarity">
    <text evidence="1">Belongs to the AHA1 family.</text>
</comment>
<dbReference type="Proteomes" id="UP000321196">
    <property type="component" value="Unassembled WGS sequence"/>
</dbReference>
<evidence type="ECO:0000313" key="3">
    <source>
        <dbReference type="EMBL" id="TXK02763.1"/>
    </source>
</evidence>
<proteinExistence type="inferred from homology"/>
<dbReference type="InterPro" id="IPR013538">
    <property type="entry name" value="ASHA1/2-like_C"/>
</dbReference>
<comment type="caution">
    <text evidence="3">The sequence shown here is derived from an EMBL/GenBank/DDBJ whole genome shotgun (WGS) entry which is preliminary data.</text>
</comment>
<dbReference type="OrthoDB" id="8755073at2"/>
<dbReference type="AlphaFoldDB" id="A0A5C8HLZ3"/>
<gene>
    <name evidence="3" type="ORF">FVP60_12870</name>
</gene>
<sequence>MGELALHVVVAAHRDELWQDFVDMSLFAQWWWPFADTTYVADVREGGTYRFASESAGIGVHGSYLSVIDTHRLDFSWQWEDDDPVVPRPAPSTVRIAFTDADDATTSVEIVHEAASDELESLRQGWEHCLQRLVARYV</sequence>
<dbReference type="Pfam" id="PF08327">
    <property type="entry name" value="AHSA1"/>
    <property type="match status" value="1"/>
</dbReference>
<keyword evidence="4" id="KW-1185">Reference proteome</keyword>
<dbReference type="Gene3D" id="3.30.530.20">
    <property type="match status" value="1"/>
</dbReference>
<evidence type="ECO:0000259" key="2">
    <source>
        <dbReference type="Pfam" id="PF08327"/>
    </source>
</evidence>
<protein>
    <submittedName>
        <fullName evidence="3">SRPBCC domain-containing protein</fullName>
    </submittedName>
</protein>
<accession>A0A5C8HLZ3</accession>
<dbReference type="RefSeq" id="WP_147826697.1">
    <property type="nucleotide sequence ID" value="NZ_BAAARG010000005.1"/>
</dbReference>